<name>A0A401THF1_CHIPU</name>
<dbReference type="STRING" id="137246.A0A401THF1"/>
<reference evidence="1 2" key="1">
    <citation type="journal article" date="2018" name="Nat. Ecol. Evol.">
        <title>Shark genomes provide insights into elasmobranch evolution and the origin of vertebrates.</title>
        <authorList>
            <person name="Hara Y"/>
            <person name="Yamaguchi K"/>
            <person name="Onimaru K"/>
            <person name="Kadota M"/>
            <person name="Koyanagi M"/>
            <person name="Keeley SD"/>
            <person name="Tatsumi K"/>
            <person name="Tanaka K"/>
            <person name="Motone F"/>
            <person name="Kageyama Y"/>
            <person name="Nozu R"/>
            <person name="Adachi N"/>
            <person name="Nishimura O"/>
            <person name="Nakagawa R"/>
            <person name="Tanegashima C"/>
            <person name="Kiyatake I"/>
            <person name="Matsumoto R"/>
            <person name="Murakumo K"/>
            <person name="Nishida K"/>
            <person name="Terakita A"/>
            <person name="Kuratani S"/>
            <person name="Sato K"/>
            <person name="Hyodo S Kuraku.S."/>
        </authorList>
    </citation>
    <scope>NUCLEOTIDE SEQUENCE [LARGE SCALE GENOMIC DNA]</scope>
</reference>
<proteinExistence type="predicted"/>
<dbReference type="EMBL" id="BEZZ01079291">
    <property type="protein sequence ID" value="GCC42090.1"/>
    <property type="molecule type" value="Genomic_DNA"/>
</dbReference>
<gene>
    <name evidence="1" type="ORF">chiPu_0026436</name>
</gene>
<dbReference type="Proteomes" id="UP000287033">
    <property type="component" value="Unassembled WGS sequence"/>
</dbReference>
<keyword evidence="2" id="KW-1185">Reference proteome</keyword>
<comment type="caution">
    <text evidence="1">The sequence shown here is derived from an EMBL/GenBank/DDBJ whole genome shotgun (WGS) entry which is preliminary data.</text>
</comment>
<feature type="non-terminal residue" evidence="1">
    <location>
        <position position="35"/>
    </location>
</feature>
<dbReference type="AlphaFoldDB" id="A0A401THF1"/>
<accession>A0A401THF1</accession>
<protein>
    <submittedName>
        <fullName evidence="1">Uncharacterized protein</fullName>
    </submittedName>
</protein>
<sequence length="35" mass="4119">LHMGKQSEEQQKYGERLAYFQSSLDKLNEAVKYAK</sequence>
<feature type="non-terminal residue" evidence="1">
    <location>
        <position position="1"/>
    </location>
</feature>
<evidence type="ECO:0000313" key="1">
    <source>
        <dbReference type="EMBL" id="GCC42090.1"/>
    </source>
</evidence>
<organism evidence="1 2">
    <name type="scientific">Chiloscyllium punctatum</name>
    <name type="common">Brownbanded bambooshark</name>
    <name type="synonym">Hemiscyllium punctatum</name>
    <dbReference type="NCBI Taxonomy" id="137246"/>
    <lineage>
        <taxon>Eukaryota</taxon>
        <taxon>Metazoa</taxon>
        <taxon>Chordata</taxon>
        <taxon>Craniata</taxon>
        <taxon>Vertebrata</taxon>
        <taxon>Chondrichthyes</taxon>
        <taxon>Elasmobranchii</taxon>
        <taxon>Galeomorphii</taxon>
        <taxon>Galeoidea</taxon>
        <taxon>Orectolobiformes</taxon>
        <taxon>Hemiscylliidae</taxon>
        <taxon>Chiloscyllium</taxon>
    </lineage>
</organism>
<evidence type="ECO:0000313" key="2">
    <source>
        <dbReference type="Proteomes" id="UP000287033"/>
    </source>
</evidence>
<dbReference type="InterPro" id="IPR038499">
    <property type="entry name" value="BRO1_sf"/>
</dbReference>
<dbReference type="OrthoDB" id="10266451at2759"/>
<dbReference type="Gene3D" id="1.25.40.280">
    <property type="entry name" value="alix/aip1 like domains"/>
    <property type="match status" value="1"/>
</dbReference>